<evidence type="ECO:0000313" key="2">
    <source>
        <dbReference type="Proteomes" id="UP001732700"/>
    </source>
</evidence>
<dbReference type="Proteomes" id="UP001732700">
    <property type="component" value="Chromosome 1D"/>
</dbReference>
<proteinExistence type="predicted"/>
<evidence type="ECO:0000313" key="1">
    <source>
        <dbReference type="EnsemblPlants" id="AVESA.00010b.r2.1DG0125230.1.CDS"/>
    </source>
</evidence>
<reference evidence="1" key="1">
    <citation type="submission" date="2021-05" db="EMBL/GenBank/DDBJ databases">
        <authorList>
            <person name="Scholz U."/>
            <person name="Mascher M."/>
            <person name="Fiebig A."/>
        </authorList>
    </citation>
    <scope>NUCLEOTIDE SEQUENCE [LARGE SCALE GENOMIC DNA]</scope>
</reference>
<organism evidence="1 2">
    <name type="scientific">Avena sativa</name>
    <name type="common">Oat</name>
    <dbReference type="NCBI Taxonomy" id="4498"/>
    <lineage>
        <taxon>Eukaryota</taxon>
        <taxon>Viridiplantae</taxon>
        <taxon>Streptophyta</taxon>
        <taxon>Embryophyta</taxon>
        <taxon>Tracheophyta</taxon>
        <taxon>Spermatophyta</taxon>
        <taxon>Magnoliopsida</taxon>
        <taxon>Liliopsida</taxon>
        <taxon>Poales</taxon>
        <taxon>Poaceae</taxon>
        <taxon>BOP clade</taxon>
        <taxon>Pooideae</taxon>
        <taxon>Poodae</taxon>
        <taxon>Poeae</taxon>
        <taxon>Poeae Chloroplast Group 1 (Aveneae type)</taxon>
        <taxon>Aveninae</taxon>
        <taxon>Avena</taxon>
    </lineage>
</organism>
<sequence>MGSHLPARAPQRLYSALPASPSPRLNPPPPFLLPVSHSHSTRSLLTLLSPTNGYCAIQSPNPPLMATTPARQSQSGVTTAVSVQHVAKASSDQLLRKFADPDDDAKNPQQLTPPRRSLALRRKRSSRRVASGLSARDSDAAGTDLAAPKRRRSIGGSTDWRAGLLLPTSTGASSARKGAGGGGARRGGGAGRLDEAGIAHFLAALERTWRKTVAGASKMFVERHRTSHVQLISDMV</sequence>
<reference evidence="1" key="2">
    <citation type="submission" date="2025-09" db="UniProtKB">
        <authorList>
            <consortium name="EnsemblPlants"/>
        </authorList>
    </citation>
    <scope>IDENTIFICATION</scope>
</reference>
<dbReference type="EnsemblPlants" id="AVESA.00010b.r2.1DG0125230.1">
    <property type="protein sequence ID" value="AVESA.00010b.r2.1DG0125230.1.CDS"/>
    <property type="gene ID" value="AVESA.00010b.r2.1DG0125230"/>
</dbReference>
<protein>
    <submittedName>
        <fullName evidence="1">Uncharacterized protein</fullName>
    </submittedName>
</protein>
<accession>A0ACD5TTA0</accession>
<name>A0ACD5TTA0_AVESA</name>
<keyword evidence="2" id="KW-1185">Reference proteome</keyword>